<organism evidence="11 12">
    <name type="scientific">Streptosporangium subroseum</name>
    <dbReference type="NCBI Taxonomy" id="106412"/>
    <lineage>
        <taxon>Bacteria</taxon>
        <taxon>Bacillati</taxon>
        <taxon>Actinomycetota</taxon>
        <taxon>Actinomycetes</taxon>
        <taxon>Streptosporangiales</taxon>
        <taxon>Streptosporangiaceae</taxon>
        <taxon>Streptosporangium</taxon>
    </lineage>
</organism>
<keyword evidence="6 8" id="KW-0482">Metalloprotease</keyword>
<dbReference type="GO" id="GO:0046872">
    <property type="term" value="F:metal ion binding"/>
    <property type="evidence" value="ECO:0007669"/>
    <property type="project" value="UniProtKB-UniRule"/>
</dbReference>
<evidence type="ECO:0000256" key="2">
    <source>
        <dbReference type="ARBA" id="ARBA00022670"/>
    </source>
</evidence>
<dbReference type="InterPro" id="IPR001570">
    <property type="entry name" value="Peptidase_M4_C_domain"/>
</dbReference>
<evidence type="ECO:0000256" key="1">
    <source>
        <dbReference type="ARBA" id="ARBA00009388"/>
    </source>
</evidence>
<dbReference type="PRINTS" id="PR00730">
    <property type="entry name" value="THERMOLYSIN"/>
</dbReference>
<dbReference type="EC" id="3.4.24.-" evidence="8"/>
<comment type="subcellular location">
    <subcellularLocation>
        <location evidence="8">Secreted</location>
    </subcellularLocation>
</comment>
<keyword evidence="8" id="KW-0964">Secreted</keyword>
<keyword evidence="4 8" id="KW-0378">Hydrolase</keyword>
<reference evidence="11 12" key="1">
    <citation type="submission" date="2017-06" db="EMBL/GenBank/DDBJ databases">
        <authorList>
            <person name="Kim H.J."/>
            <person name="Triplett B.A."/>
        </authorList>
    </citation>
    <scope>NUCLEOTIDE SEQUENCE [LARGE SCALE GENOMIC DNA]</scope>
    <source>
        <strain evidence="11 12">CGMCC 4.2132</strain>
    </source>
</reference>
<name>A0A239EFY3_9ACTN</name>
<dbReference type="GO" id="GO:0006508">
    <property type="term" value="P:proteolysis"/>
    <property type="evidence" value="ECO:0007669"/>
    <property type="project" value="UniProtKB-KW"/>
</dbReference>
<feature type="domain" description="Peptidase M4" evidence="9">
    <location>
        <begin position="84"/>
        <end position="184"/>
    </location>
</feature>
<dbReference type="PANTHER" id="PTHR43579">
    <property type="match status" value="1"/>
</dbReference>
<dbReference type="RefSeq" id="WP_245878275.1">
    <property type="nucleotide sequence ID" value="NZ_FZOD01000009.1"/>
</dbReference>
<comment type="cofactor">
    <cofactor evidence="8">
        <name>Zn(2+)</name>
        <dbReference type="ChEBI" id="CHEBI:29105"/>
    </cofactor>
</comment>
<dbReference type="InterPro" id="IPR027268">
    <property type="entry name" value="Peptidase_M4/M1_CTD_sf"/>
</dbReference>
<keyword evidence="2 8" id="KW-0645">Protease</keyword>
<dbReference type="Pfam" id="PF02868">
    <property type="entry name" value="Peptidase_M4_C"/>
    <property type="match status" value="1"/>
</dbReference>
<comment type="function">
    <text evidence="8">Extracellular zinc metalloprotease.</text>
</comment>
<dbReference type="Gene3D" id="3.10.170.10">
    <property type="match status" value="1"/>
</dbReference>
<sequence length="362" mass="38801">MTTFKDMPMCCIAPPDLLDAVAEHGSPEEREAALRTRDMAETGRAQRAVVAGALRLSLTIADVAPAPGKVRTIYDAENAGDYHLPGRKVRGEGDSPSDDDAVNEAYDGSGATYDFYREVFKRDSIDGNGLEIVSSVHYETDYDNAAWIGFQMIYGDGSGQVFLKGSLTKAIDIIAHELTHGITQFTAQLVYRKQPGALNESFSDVFGSLVKQYSRGETAEQADWLIGGGILGSALQGTALRSLKAPGTAWSTSGGGRDNQPAHMDDYVNLPDDGNPANDHGGVHINSGIPNHAFYLAATAMGGNAWERAGRIWYVTLTERLGPRSDFLEAAAATVEVAGELFGVDGDEQKKVRGAWQQVGVL</sequence>
<dbReference type="CDD" id="cd09597">
    <property type="entry name" value="M4_TLP"/>
    <property type="match status" value="1"/>
</dbReference>
<evidence type="ECO:0000256" key="3">
    <source>
        <dbReference type="ARBA" id="ARBA00022723"/>
    </source>
</evidence>
<evidence type="ECO:0000313" key="12">
    <source>
        <dbReference type="Proteomes" id="UP000198282"/>
    </source>
</evidence>
<dbReference type="InterPro" id="IPR052759">
    <property type="entry name" value="Metalloprotease_M4"/>
</dbReference>
<evidence type="ECO:0000313" key="11">
    <source>
        <dbReference type="EMBL" id="SNS43547.1"/>
    </source>
</evidence>
<dbReference type="PANTHER" id="PTHR43579:SF1">
    <property type="entry name" value="NEUTRAL METALLOPROTEINASE"/>
    <property type="match status" value="1"/>
</dbReference>
<evidence type="ECO:0000259" key="9">
    <source>
        <dbReference type="Pfam" id="PF01447"/>
    </source>
</evidence>
<dbReference type="InterPro" id="IPR023612">
    <property type="entry name" value="Peptidase_M4"/>
</dbReference>
<dbReference type="Pfam" id="PF01447">
    <property type="entry name" value="Peptidase_M4"/>
    <property type="match status" value="1"/>
</dbReference>
<gene>
    <name evidence="11" type="ORF">SAMN05216276_1009127</name>
</gene>
<proteinExistence type="inferred from homology"/>
<protein>
    <recommendedName>
        <fullName evidence="8">Neutral metalloproteinase</fullName>
        <ecNumber evidence="8">3.4.24.-</ecNumber>
    </recommendedName>
</protein>
<feature type="active site" description="Proton donor" evidence="7">
    <location>
        <position position="284"/>
    </location>
</feature>
<evidence type="ECO:0000259" key="10">
    <source>
        <dbReference type="Pfam" id="PF02868"/>
    </source>
</evidence>
<evidence type="ECO:0000256" key="5">
    <source>
        <dbReference type="ARBA" id="ARBA00022833"/>
    </source>
</evidence>
<dbReference type="AlphaFoldDB" id="A0A239EFY3"/>
<keyword evidence="12" id="KW-1185">Reference proteome</keyword>
<comment type="similarity">
    <text evidence="1 8">Belongs to the peptidase M4 family.</text>
</comment>
<dbReference type="SUPFAM" id="SSF55486">
    <property type="entry name" value="Metalloproteases ('zincins'), catalytic domain"/>
    <property type="match status" value="1"/>
</dbReference>
<evidence type="ECO:0000256" key="6">
    <source>
        <dbReference type="ARBA" id="ARBA00023049"/>
    </source>
</evidence>
<evidence type="ECO:0000256" key="8">
    <source>
        <dbReference type="RuleBase" id="RU366073"/>
    </source>
</evidence>
<feature type="domain" description="Peptidase M4 C-terminal" evidence="10">
    <location>
        <begin position="187"/>
        <end position="361"/>
    </location>
</feature>
<dbReference type="GO" id="GO:0004222">
    <property type="term" value="F:metalloendopeptidase activity"/>
    <property type="evidence" value="ECO:0007669"/>
    <property type="project" value="UniProtKB-UniRule"/>
</dbReference>
<dbReference type="EMBL" id="FZOD01000009">
    <property type="protein sequence ID" value="SNS43547.1"/>
    <property type="molecule type" value="Genomic_DNA"/>
</dbReference>
<accession>A0A239EFY3</accession>
<dbReference type="Proteomes" id="UP000198282">
    <property type="component" value="Unassembled WGS sequence"/>
</dbReference>
<evidence type="ECO:0000256" key="4">
    <source>
        <dbReference type="ARBA" id="ARBA00022801"/>
    </source>
</evidence>
<keyword evidence="3" id="KW-0479">Metal-binding</keyword>
<evidence type="ECO:0000256" key="7">
    <source>
        <dbReference type="PIRSR" id="PIRSR623612-1"/>
    </source>
</evidence>
<feature type="active site" evidence="7">
    <location>
        <position position="177"/>
    </location>
</feature>
<dbReference type="InterPro" id="IPR013856">
    <property type="entry name" value="Peptidase_M4_domain"/>
</dbReference>
<dbReference type="Gene3D" id="1.10.390.10">
    <property type="entry name" value="Neutral Protease Domain 2"/>
    <property type="match status" value="1"/>
</dbReference>
<keyword evidence="5 8" id="KW-0862">Zinc</keyword>
<dbReference type="GO" id="GO:0005576">
    <property type="term" value="C:extracellular region"/>
    <property type="evidence" value="ECO:0007669"/>
    <property type="project" value="UniProtKB-SubCell"/>
</dbReference>